<keyword evidence="2" id="KW-0812">Transmembrane</keyword>
<organism evidence="3 4">
    <name type="scientific">Rhodococcus oxybenzonivorans</name>
    <dbReference type="NCBI Taxonomy" id="1990687"/>
    <lineage>
        <taxon>Bacteria</taxon>
        <taxon>Bacillati</taxon>
        <taxon>Actinomycetota</taxon>
        <taxon>Actinomycetes</taxon>
        <taxon>Mycobacteriales</taxon>
        <taxon>Nocardiaceae</taxon>
        <taxon>Rhodococcus</taxon>
    </lineage>
</organism>
<proteinExistence type="predicted"/>
<sequence>MLSRFSGPAEVIRGRPTGVAVPVGVTIAVVLLLVIVLGITNPVRAPLVTSDALGPDNGEVVSDYVARAAGTLEQPPGNEHWALVSFARPVSSDTVLEVAATVRVSQLLFRLPLDRVQTPLVPVSVASGAAAIERAHVLASARVQRMTGETVRQGDIAAVSSQQFARDCPCVIGIVVRGNLDRLGALRSTSAVRAVEALHADAVFGRFAIRPLLPEHAETVSPGPDDGAVVSGGGP</sequence>
<feature type="transmembrane region" description="Helical" evidence="2">
    <location>
        <begin position="20"/>
        <end position="40"/>
    </location>
</feature>
<keyword evidence="2" id="KW-0472">Membrane</keyword>
<dbReference type="KEGG" id="roz:CBI38_12530"/>
<accession>A0A2S2BUG7</accession>
<dbReference type="AlphaFoldDB" id="A0A2S2BUG7"/>
<dbReference type="EMBL" id="CP021354">
    <property type="protein sequence ID" value="AWK72277.1"/>
    <property type="molecule type" value="Genomic_DNA"/>
</dbReference>
<dbReference type="Proteomes" id="UP000245711">
    <property type="component" value="Chromosome"/>
</dbReference>
<evidence type="ECO:0000256" key="2">
    <source>
        <dbReference type="SAM" id="Phobius"/>
    </source>
</evidence>
<evidence type="ECO:0000313" key="3">
    <source>
        <dbReference type="EMBL" id="AWK72277.1"/>
    </source>
</evidence>
<evidence type="ECO:0000256" key="1">
    <source>
        <dbReference type="SAM" id="MobiDB-lite"/>
    </source>
</evidence>
<feature type="region of interest" description="Disordered" evidence="1">
    <location>
        <begin position="216"/>
        <end position="235"/>
    </location>
</feature>
<dbReference type="RefSeq" id="WP_230990162.1">
    <property type="nucleotide sequence ID" value="NZ_CP021354.1"/>
</dbReference>
<gene>
    <name evidence="3" type="ORF">CBI38_12530</name>
</gene>
<keyword evidence="2" id="KW-1133">Transmembrane helix</keyword>
<protein>
    <submittedName>
        <fullName evidence="3">Uncharacterized protein</fullName>
    </submittedName>
</protein>
<reference evidence="3 4" key="1">
    <citation type="submission" date="2017-05" db="EMBL/GenBank/DDBJ databases">
        <title>Isolation of Rhodococcus sp. S2-17 biodegrading of BP-3.</title>
        <authorList>
            <person name="Lee Y."/>
            <person name="Kim K.H."/>
            <person name="Chun B.H."/>
            <person name="Jung H.S."/>
            <person name="Jeon C.O."/>
        </authorList>
    </citation>
    <scope>NUCLEOTIDE SEQUENCE [LARGE SCALE GENOMIC DNA]</scope>
    <source>
        <strain evidence="3 4">S2-17</strain>
    </source>
</reference>
<name>A0A2S2BUG7_9NOCA</name>
<evidence type="ECO:0000313" key="4">
    <source>
        <dbReference type="Proteomes" id="UP000245711"/>
    </source>
</evidence>
<keyword evidence="4" id="KW-1185">Reference proteome</keyword>